<comment type="caution">
    <text evidence="3">The sequence shown here is derived from an EMBL/GenBank/DDBJ whole genome shotgun (WGS) entry which is preliminary data.</text>
</comment>
<keyword evidence="1" id="KW-0489">Methyltransferase</keyword>
<reference evidence="4" key="1">
    <citation type="journal article" date="2019" name="Int. J. Syst. Evol. Microbiol.">
        <title>The Global Catalogue of Microorganisms (GCM) 10K type strain sequencing project: providing services to taxonomists for standard genome sequencing and annotation.</title>
        <authorList>
            <consortium name="The Broad Institute Genomics Platform"/>
            <consortium name="The Broad Institute Genome Sequencing Center for Infectious Disease"/>
            <person name="Wu L."/>
            <person name="Ma J."/>
        </authorList>
    </citation>
    <scope>NUCLEOTIDE SEQUENCE [LARGE SCALE GENOMIC DNA]</scope>
    <source>
        <strain evidence="4">ICMP 19515</strain>
    </source>
</reference>
<dbReference type="PANTHER" id="PTHR33841">
    <property type="entry name" value="DNA METHYLTRANSFERASE YEEA-RELATED"/>
    <property type="match status" value="1"/>
</dbReference>
<accession>A0ABV7MGJ4</accession>
<evidence type="ECO:0000313" key="4">
    <source>
        <dbReference type="Proteomes" id="UP001595648"/>
    </source>
</evidence>
<dbReference type="RefSeq" id="WP_378976516.1">
    <property type="nucleotide sequence ID" value="NZ_JBHRVD010000001.1"/>
</dbReference>
<dbReference type="PROSITE" id="PS00092">
    <property type="entry name" value="N6_MTASE"/>
    <property type="match status" value="1"/>
</dbReference>
<dbReference type="InterPro" id="IPR050953">
    <property type="entry name" value="N4_N6_ade-DNA_methylase"/>
</dbReference>
<evidence type="ECO:0000256" key="2">
    <source>
        <dbReference type="ARBA" id="ARBA00022679"/>
    </source>
</evidence>
<dbReference type="Gene3D" id="3.40.50.150">
    <property type="entry name" value="Vaccinia Virus protein VP39"/>
    <property type="match status" value="1"/>
</dbReference>
<dbReference type="EMBL" id="JBHRVD010000001">
    <property type="protein sequence ID" value="MFC3320485.1"/>
    <property type="molecule type" value="Genomic_DNA"/>
</dbReference>
<dbReference type="PRINTS" id="PR00507">
    <property type="entry name" value="N12N6MTFRASE"/>
</dbReference>
<keyword evidence="4" id="KW-1185">Reference proteome</keyword>
<proteinExistence type="predicted"/>
<dbReference type="Proteomes" id="UP001595648">
    <property type="component" value="Unassembled WGS sequence"/>
</dbReference>
<evidence type="ECO:0008006" key="5">
    <source>
        <dbReference type="Google" id="ProtNLM"/>
    </source>
</evidence>
<dbReference type="InterPro" id="IPR002052">
    <property type="entry name" value="DNA_methylase_N6_adenine_CS"/>
</dbReference>
<name>A0ABV7MGJ4_9HYPH</name>
<dbReference type="InterPro" id="IPR029063">
    <property type="entry name" value="SAM-dependent_MTases_sf"/>
</dbReference>
<dbReference type="PANTHER" id="PTHR33841:SF4">
    <property type="entry name" value="RESTRICTION MODIFICATION SYSTEM DNA SPECIFICITY DOMAIN"/>
    <property type="match status" value="1"/>
</dbReference>
<organism evidence="3 4">
    <name type="scientific">Mesorhizobium cantuariense</name>
    <dbReference type="NCBI Taxonomy" id="1300275"/>
    <lineage>
        <taxon>Bacteria</taxon>
        <taxon>Pseudomonadati</taxon>
        <taxon>Pseudomonadota</taxon>
        <taxon>Alphaproteobacteria</taxon>
        <taxon>Hyphomicrobiales</taxon>
        <taxon>Phyllobacteriaceae</taxon>
        <taxon>Mesorhizobium</taxon>
    </lineage>
</organism>
<evidence type="ECO:0000256" key="1">
    <source>
        <dbReference type="ARBA" id="ARBA00022603"/>
    </source>
</evidence>
<keyword evidence="2" id="KW-0808">Transferase</keyword>
<sequence length="793" mass="87768">MPTLPFEQRRRETTAKLAALMLANAFIFQEQLSGLEEKVKPIRSLLVERDFVGKTAAHWNMIINEINYVPIFKVARDIILSLPSHSDTDSAVRHLAERALEIVSKKAALRHDLMGRIYHLLLLEAKYLGTYYTSVPAATLLLKLTLDIDRWPQVDWANPVSLNEFKIADLACGTGTLLMAASQALTDNFIKFRASRSETIDSDSLTELHKLIIEEMLYGYDVLPSAVHLTASTLALLAPETCFHKMHLYSLPMGRMKSGQVYLGSIDYVSASTIETQLDLMSPGIGSAITAADEHVPSVAPLPSLDLCVMNPPFVRSVGGNLLFGSVPDQRGHMQAELAQRLKATNLAASSTAGLGSVFAAVGDRHIKDGGRLALVLPAALTTGIAWGRTRELINRGYILETVIASHDPERWNFSENTELSEVMVIARKRDRRIETLDSVADEPTQFINLWRNPVTSAHALAVGEKISRGAPAPIGTADSPRHGVSEIVVGSQKYGEAIEIPWGEVRSSPWIGSAFAQTNLVRTAWLLRQGQLYMQGRKATISLRIGTIEEIGILGPDRRDIADGFTLSSSRTPYPVFWGHSADEVRRIGAAPNRWLSPRPVAAKGRSLRDVAVLWQRAGTVMIAERSWLNTQRTLAIRLTKPALSNVWWPLRLRVENEAAEKALVLWLNSTLGLLTSLAHRVPTRGAWIQFKKPTIQNMPVLDVLALSANQLRTIASAYDKIAGRELSTIVNMAIDPTRIAIDDLFCQVLDIPSVEGLRAELAEEPIIKLRYCQEQREVTPEPDDQMQFELI</sequence>
<dbReference type="SUPFAM" id="SSF53335">
    <property type="entry name" value="S-adenosyl-L-methionine-dependent methyltransferases"/>
    <property type="match status" value="1"/>
</dbReference>
<gene>
    <name evidence="3" type="ORF">ACFOJ9_01130</name>
</gene>
<protein>
    <recommendedName>
        <fullName evidence="5">Site-specific DNA-methyltransferase (adenine-specific)</fullName>
    </recommendedName>
</protein>
<evidence type="ECO:0000313" key="3">
    <source>
        <dbReference type="EMBL" id="MFC3320485.1"/>
    </source>
</evidence>